<dbReference type="PROSITE" id="PS50853">
    <property type="entry name" value="FN3"/>
    <property type="match status" value="3"/>
</dbReference>
<dbReference type="FunFam" id="2.60.40.10:FF:001442">
    <property type="entry name" value="von Willebrand factor A domain containing 1"/>
    <property type="match status" value="1"/>
</dbReference>
<name>F6QN03_XENTR</name>
<dbReference type="CTD" id="64856"/>
<dbReference type="GO" id="GO:0005604">
    <property type="term" value="C:basement membrane"/>
    <property type="evidence" value="ECO:0007669"/>
    <property type="project" value="UniProtKB-SubCell"/>
</dbReference>
<feature type="domain" description="Fibronectin type-III" evidence="15">
    <location>
        <begin position="309"/>
        <end position="397"/>
    </location>
</feature>
<organism evidence="16">
    <name type="scientific">Xenopus tropicalis</name>
    <name type="common">Western clawed frog</name>
    <name type="synonym">Silurana tropicalis</name>
    <dbReference type="NCBI Taxonomy" id="8364"/>
    <lineage>
        <taxon>Eukaryota</taxon>
        <taxon>Metazoa</taxon>
        <taxon>Chordata</taxon>
        <taxon>Craniata</taxon>
        <taxon>Vertebrata</taxon>
        <taxon>Euteleostomi</taxon>
        <taxon>Amphibia</taxon>
        <taxon>Batrachia</taxon>
        <taxon>Anura</taxon>
        <taxon>Pipoidea</taxon>
        <taxon>Pipidae</taxon>
        <taxon>Xenopodinae</taxon>
        <taxon>Xenopus</taxon>
        <taxon>Silurana</taxon>
    </lineage>
</organism>
<dbReference type="Gene3D" id="3.40.50.410">
    <property type="entry name" value="von Willebrand factor, type A domain"/>
    <property type="match status" value="1"/>
</dbReference>
<evidence type="ECO:0000256" key="10">
    <source>
        <dbReference type="ARBA" id="ARBA00029542"/>
    </source>
</evidence>
<evidence type="ECO:0000313" key="18">
    <source>
        <dbReference type="RefSeq" id="XP_002938896.1"/>
    </source>
</evidence>
<accession>F6QN03</accession>
<comment type="subunit">
    <text evidence="12">Homodimer or homomultimer; disulfide-linked. Interacts with HSPG2.</text>
</comment>
<keyword evidence="8" id="KW-1015">Disulfide bond</keyword>
<feature type="domain" description="Fibronectin type-III" evidence="15">
    <location>
        <begin position="216"/>
        <end position="306"/>
    </location>
</feature>
<evidence type="ECO:0000256" key="3">
    <source>
        <dbReference type="ARBA" id="ARBA00022530"/>
    </source>
</evidence>
<gene>
    <name evidence="16 18 19" type="primary">vwa1</name>
</gene>
<evidence type="ECO:0000256" key="8">
    <source>
        <dbReference type="ARBA" id="ARBA00023157"/>
    </source>
</evidence>
<dbReference type="Xenbase" id="XB-GENE-956807">
    <property type="gene designation" value="vwa1"/>
</dbReference>
<keyword evidence="9" id="KW-0325">Glycoprotein</keyword>
<dbReference type="InterPro" id="IPR002035">
    <property type="entry name" value="VWF_A"/>
</dbReference>
<feature type="chain" id="PRO_5044731016" description="von Willebrand factor A domain-containing protein 1" evidence="13">
    <location>
        <begin position="21"/>
        <end position="496"/>
    </location>
</feature>
<dbReference type="InterPro" id="IPR050525">
    <property type="entry name" value="ECM_Assembly_Org"/>
</dbReference>
<keyword evidence="7" id="KW-0084">Basement membrane</keyword>
<dbReference type="SUPFAM" id="SSF49265">
    <property type="entry name" value="Fibronectin type III"/>
    <property type="match status" value="2"/>
</dbReference>
<reference evidence="16" key="1">
    <citation type="journal article" date="2010" name="Science">
        <title>The genome of the Western clawed frog Xenopus tropicalis.</title>
        <authorList>
            <person name="Hellsten U."/>
            <person name="Harland R.M."/>
            <person name="Gilchrist M.J."/>
            <person name="Hendrix D."/>
            <person name="Jurka J."/>
            <person name="Kapitonov V."/>
            <person name="Ovcharenko I."/>
            <person name="Putnam N.H."/>
            <person name="Shu S."/>
            <person name="Taher L."/>
            <person name="Blitz I.L."/>
            <person name="Blumberg B."/>
            <person name="Dichmann D.S."/>
            <person name="Dubchak I."/>
            <person name="Amaya E."/>
            <person name="Detter J.C."/>
            <person name="Fletcher R."/>
            <person name="Gerhard D.S."/>
            <person name="Goodstein D."/>
            <person name="Graves T."/>
            <person name="Grigoriev I.V."/>
            <person name="Grimwood J."/>
            <person name="Kawashima T."/>
            <person name="Lindquist E."/>
            <person name="Lucas S.M."/>
            <person name="Mead P.E."/>
            <person name="Mitros T."/>
            <person name="Ogino H."/>
            <person name="Ohta Y."/>
            <person name="Poliakov A.V."/>
            <person name="Pollet N."/>
            <person name="Robert J."/>
            <person name="Salamov A."/>
            <person name="Sater A.K."/>
            <person name="Schmutz J."/>
            <person name="Terry A."/>
            <person name="Vize P.D."/>
            <person name="Warren W.C."/>
            <person name="Wells D."/>
            <person name="Wills A."/>
            <person name="Wilson R.K."/>
            <person name="Zimmerman L.B."/>
            <person name="Zorn A.M."/>
            <person name="Grainger R."/>
            <person name="Grammer T."/>
            <person name="Khokha M.K."/>
            <person name="Richardson P.M."/>
            <person name="Rokhsar D.S."/>
        </authorList>
    </citation>
    <scope>NUCLEOTIDE SEQUENCE [LARGE SCALE GENOMIC DNA]</scope>
    <source>
        <strain evidence="16">Nigerian</strain>
    </source>
</reference>
<evidence type="ECO:0000313" key="17">
    <source>
        <dbReference type="Proteomes" id="UP000008143"/>
    </source>
</evidence>
<dbReference type="SMART" id="SM00060">
    <property type="entry name" value="FN3"/>
    <property type="match status" value="3"/>
</dbReference>
<keyword evidence="6" id="KW-0677">Repeat</keyword>
<evidence type="ECO:0000256" key="6">
    <source>
        <dbReference type="ARBA" id="ARBA00022737"/>
    </source>
</evidence>
<dbReference type="Gene3D" id="2.60.40.10">
    <property type="entry name" value="Immunoglobulins"/>
    <property type="match status" value="3"/>
</dbReference>
<dbReference type="Bgee" id="ENSXETG00000012958">
    <property type="expression patterns" value="Expressed in mesonephros and 7 other cell types or tissues"/>
</dbReference>
<evidence type="ECO:0000259" key="15">
    <source>
        <dbReference type="PROSITE" id="PS50853"/>
    </source>
</evidence>
<keyword evidence="4" id="KW-0597">Phosphoprotein</keyword>
<evidence type="ECO:0000256" key="1">
    <source>
        <dbReference type="ARBA" id="ARBA00004302"/>
    </source>
</evidence>
<evidence type="ECO:0000256" key="9">
    <source>
        <dbReference type="ARBA" id="ARBA00023180"/>
    </source>
</evidence>
<dbReference type="AlphaFoldDB" id="F6QN03"/>
<protein>
    <recommendedName>
        <fullName evidence="10">von Willebrand factor A domain-containing protein 1</fullName>
    </recommendedName>
</protein>
<reference evidence="18" key="3">
    <citation type="submission" date="2025-04" db="UniProtKB">
        <authorList>
            <consortium name="RefSeq"/>
        </authorList>
    </citation>
    <scope>IDENTIFICATION</scope>
    <source>
        <strain evidence="18">Nigerian</strain>
        <tissue evidence="18">Liver and blood</tissue>
    </source>
</reference>
<dbReference type="AGR" id="Xenbase:XB-GENE-956807"/>
<dbReference type="InterPro" id="IPR036465">
    <property type="entry name" value="vWFA_dom_sf"/>
</dbReference>
<dbReference type="GeneTree" id="ENSGT00940000160734"/>
<evidence type="ECO:0000256" key="12">
    <source>
        <dbReference type="ARBA" id="ARBA00063852"/>
    </source>
</evidence>
<dbReference type="SMART" id="SM00327">
    <property type="entry name" value="VWA"/>
    <property type="match status" value="1"/>
</dbReference>
<dbReference type="InterPro" id="IPR003961">
    <property type="entry name" value="FN3_dom"/>
</dbReference>
<evidence type="ECO:0000313" key="19">
    <source>
        <dbReference type="Xenbase" id="XB-GENE-956807"/>
    </source>
</evidence>
<dbReference type="Ensembl" id="ENSXETT00000028380">
    <property type="protein sequence ID" value="ENSXETP00000028380"/>
    <property type="gene ID" value="ENSXETG00000012958"/>
</dbReference>
<keyword evidence="3" id="KW-0272">Extracellular matrix</keyword>
<dbReference type="GeneID" id="100485693"/>
<dbReference type="CDD" id="cd00063">
    <property type="entry name" value="FN3"/>
    <property type="match status" value="2"/>
</dbReference>
<sequence>MIVCLVLYLHSLFLAAVTQTIPDADLAGFVPDSEGDLIFLLDSSGSVSYYEFAKVREFIGNLLRPFTFGPQDVQASIVHISTNPVLEFPFNQYGSSQEIQRAIQNIKQRMGDTNTGKALSYIKENLFDERSGSRAEVPKVMVWVTDGLSTDDISQPMQLLKDMGVTVFIVSTGRGNYLELSAAASTPSDTHLHFVDVDDLHIITKELRDSIIELIRARRLHAQDITTTSFRLTWPRLLSKETGYYLLEYELVSDPERKFSRTLSGDQTSFTLQNLTPDTAYRVTLLPESNLQYIQPQTIQVSTLPEMISPTRILISEPSTHSFRVSWGPTLDSVAGYEIQYGPLPSNIVQTVDVDSSQNSTVLENLQSNTTYLVTVAALYKSGGEKALSAIACTEENDNIRYLRLEELGSDKVKATWSTTEGEVQGYLIKCQRQAGSSSEVIVGPQTQSVILNDIEAGTTSEICVMPVYGNGAGKNLCKTVKTQPGTPAKDYPRTK</sequence>
<evidence type="ECO:0000256" key="4">
    <source>
        <dbReference type="ARBA" id="ARBA00022553"/>
    </source>
</evidence>
<dbReference type="Pfam" id="PF00092">
    <property type="entry name" value="VWA"/>
    <property type="match status" value="1"/>
</dbReference>
<dbReference type="OrthoDB" id="9949424at2759"/>
<dbReference type="Pfam" id="PF00041">
    <property type="entry name" value="fn3"/>
    <property type="match status" value="2"/>
</dbReference>
<dbReference type="PROSITE" id="PS50234">
    <property type="entry name" value="VWFA"/>
    <property type="match status" value="1"/>
</dbReference>
<keyword evidence="17" id="KW-1185">Reference proteome</keyword>
<evidence type="ECO:0000313" key="16">
    <source>
        <dbReference type="Ensembl" id="ENSXETP00000028380"/>
    </source>
</evidence>
<dbReference type="eggNOG" id="KOG3544">
    <property type="taxonomic scope" value="Eukaryota"/>
</dbReference>
<feature type="domain" description="Fibronectin type-III" evidence="15">
    <location>
        <begin position="399"/>
        <end position="486"/>
    </location>
</feature>
<reference evidence="16" key="2">
    <citation type="submission" date="2011-06" db="UniProtKB">
        <authorList>
            <consortium name="Ensembl"/>
        </authorList>
    </citation>
    <scope>IDENTIFICATION</scope>
</reference>
<dbReference type="FunFam" id="3.40.50.410:FF:000046">
    <property type="entry name" value="von Willebrand factor A domain-containing protein 1"/>
    <property type="match status" value="1"/>
</dbReference>
<comment type="function">
    <text evidence="11">Promotes matrix assembly. Involved in the organization of skeletal muscles and in the formation of neuromuscular junctions.</text>
</comment>
<evidence type="ECO:0000256" key="7">
    <source>
        <dbReference type="ARBA" id="ARBA00022869"/>
    </source>
</evidence>
<dbReference type="Proteomes" id="UP000008143">
    <property type="component" value="Chromosome 7"/>
</dbReference>
<evidence type="ECO:0000256" key="11">
    <source>
        <dbReference type="ARBA" id="ARBA00046169"/>
    </source>
</evidence>
<dbReference type="KEGG" id="xtr:100485693"/>
<dbReference type="InterPro" id="IPR013783">
    <property type="entry name" value="Ig-like_fold"/>
</dbReference>
<dbReference type="PRINTS" id="PR00453">
    <property type="entry name" value="VWFADOMAIN"/>
</dbReference>
<proteinExistence type="predicted"/>
<dbReference type="Reactome" id="R-XTR-381426">
    <property type="pathway name" value="Regulation of Insulin-like Growth Factor (IGF) transport and uptake by Insulin-like Growth Factor Binding Proteins (IGFBPs)"/>
</dbReference>
<dbReference type="HOGENOM" id="CLU_042926_0_0_1"/>
<dbReference type="InterPro" id="IPR036116">
    <property type="entry name" value="FN3_sf"/>
</dbReference>
<dbReference type="SUPFAM" id="SSF53300">
    <property type="entry name" value="vWA-like"/>
    <property type="match status" value="1"/>
</dbReference>
<dbReference type="RefSeq" id="XP_002938896.1">
    <property type="nucleotide sequence ID" value="XM_002938850.4"/>
</dbReference>
<evidence type="ECO:0000256" key="13">
    <source>
        <dbReference type="SAM" id="SignalP"/>
    </source>
</evidence>
<evidence type="ECO:0000259" key="14">
    <source>
        <dbReference type="PROSITE" id="PS50234"/>
    </source>
</evidence>
<evidence type="ECO:0000256" key="2">
    <source>
        <dbReference type="ARBA" id="ARBA00022525"/>
    </source>
</evidence>
<comment type="subcellular location">
    <subcellularLocation>
        <location evidence="1">Secreted</location>
        <location evidence="1">Extracellular space</location>
        <location evidence="1">Extracellular matrix</location>
        <location evidence="1">Basement membrane</location>
    </subcellularLocation>
</comment>
<feature type="domain" description="VWFA" evidence="14">
    <location>
        <begin position="36"/>
        <end position="211"/>
    </location>
</feature>
<keyword evidence="5 13" id="KW-0732">Signal</keyword>
<keyword evidence="2" id="KW-0964">Secreted</keyword>
<dbReference type="OMA" id="WMLMCLL"/>
<dbReference type="PANTHER" id="PTHR24020">
    <property type="entry name" value="COLLAGEN ALPHA"/>
    <property type="match status" value="1"/>
</dbReference>
<dbReference type="Reactome" id="R-XTR-8957275">
    <property type="pathway name" value="Post-translational protein phosphorylation"/>
</dbReference>
<feature type="signal peptide" evidence="13">
    <location>
        <begin position="1"/>
        <end position="20"/>
    </location>
</feature>
<dbReference type="PANTHER" id="PTHR24020:SF77">
    <property type="entry name" value="VON WILLEBRAND FACTOR A DOMAIN-CONTAINING PROTEIN 1"/>
    <property type="match status" value="1"/>
</dbReference>
<dbReference type="CDD" id="cd01472">
    <property type="entry name" value="vWA_collagen"/>
    <property type="match status" value="1"/>
</dbReference>
<evidence type="ECO:0000256" key="5">
    <source>
        <dbReference type="ARBA" id="ARBA00022729"/>
    </source>
</evidence>
<dbReference type="FunFam" id="2.60.40.10:FF:000638">
    <property type="entry name" value="von Willebrand factor A domain-containing 1"/>
    <property type="match status" value="1"/>
</dbReference>